<dbReference type="SUPFAM" id="SSF55073">
    <property type="entry name" value="Nucleotide cyclase"/>
    <property type="match status" value="1"/>
</dbReference>
<evidence type="ECO:0000256" key="1">
    <source>
        <dbReference type="ARBA" id="ARBA00004651"/>
    </source>
</evidence>
<feature type="domain" description="Guanylate cyclase" evidence="8">
    <location>
        <begin position="347"/>
        <end position="471"/>
    </location>
</feature>
<dbReference type="PROSITE" id="PS50885">
    <property type="entry name" value="HAMP"/>
    <property type="match status" value="1"/>
</dbReference>
<feature type="transmembrane region" description="Helical" evidence="7">
    <location>
        <begin position="162"/>
        <end position="186"/>
    </location>
</feature>
<dbReference type="RefSeq" id="WP_051038154.1">
    <property type="nucleotide sequence ID" value="NZ_JADLRM010000005.1"/>
</dbReference>
<dbReference type="InterPro" id="IPR029787">
    <property type="entry name" value="Nucleotide_cyclase"/>
</dbReference>
<dbReference type="Pfam" id="PF00211">
    <property type="entry name" value="Guanylate_cyc"/>
    <property type="match status" value="1"/>
</dbReference>
<evidence type="ECO:0000259" key="8">
    <source>
        <dbReference type="PROSITE" id="PS50125"/>
    </source>
</evidence>
<keyword evidence="5 7" id="KW-1133">Transmembrane helix</keyword>
<evidence type="ECO:0000256" key="7">
    <source>
        <dbReference type="SAM" id="Phobius"/>
    </source>
</evidence>
<dbReference type="CDD" id="cd06225">
    <property type="entry name" value="HAMP"/>
    <property type="match status" value="1"/>
</dbReference>
<dbReference type="EC" id="4.6.1.1" evidence="10"/>
<dbReference type="OrthoDB" id="368920at2"/>
<dbReference type="SUPFAM" id="SSF158472">
    <property type="entry name" value="HAMP domain-like"/>
    <property type="match status" value="1"/>
</dbReference>
<evidence type="ECO:0000259" key="9">
    <source>
        <dbReference type="PROSITE" id="PS50885"/>
    </source>
</evidence>
<dbReference type="Gene3D" id="3.30.70.1230">
    <property type="entry name" value="Nucleotide cyclase"/>
    <property type="match status" value="1"/>
</dbReference>
<evidence type="ECO:0000256" key="3">
    <source>
        <dbReference type="ARBA" id="ARBA00022475"/>
    </source>
</evidence>
<dbReference type="SMART" id="SM00044">
    <property type="entry name" value="CYCc"/>
    <property type="match status" value="1"/>
</dbReference>
<comment type="similarity">
    <text evidence="2">Belongs to the adenylyl cyclase class-3 family.</text>
</comment>
<feature type="domain" description="HAMP" evidence="9">
    <location>
        <begin position="263"/>
        <end position="315"/>
    </location>
</feature>
<protein>
    <submittedName>
        <fullName evidence="10">Adenylate cyclase 2</fullName>
        <ecNumber evidence="10">4.6.1.1</ecNumber>
    </submittedName>
</protein>
<keyword evidence="10" id="KW-0456">Lyase</keyword>
<dbReference type="STRING" id="1406858.GCA_000710895_04913"/>
<feature type="transmembrane region" description="Helical" evidence="7">
    <location>
        <begin position="207"/>
        <end position="229"/>
    </location>
</feature>
<evidence type="ECO:0000256" key="2">
    <source>
        <dbReference type="ARBA" id="ARBA00005381"/>
    </source>
</evidence>
<keyword evidence="3" id="KW-1003">Cell membrane</keyword>
<comment type="subcellular location">
    <subcellularLocation>
        <location evidence="1">Cell membrane</location>
        <topology evidence="1">Multi-pass membrane protein</topology>
    </subcellularLocation>
</comment>
<evidence type="ECO:0000256" key="4">
    <source>
        <dbReference type="ARBA" id="ARBA00022692"/>
    </source>
</evidence>
<dbReference type="EMBL" id="UGRY01000002">
    <property type="protein sequence ID" value="SUA77596.1"/>
    <property type="molecule type" value="Genomic_DNA"/>
</dbReference>
<dbReference type="Gene3D" id="6.10.340.10">
    <property type="match status" value="1"/>
</dbReference>
<proteinExistence type="inferred from homology"/>
<dbReference type="Proteomes" id="UP000255467">
    <property type="component" value="Unassembled WGS sequence"/>
</dbReference>
<reference evidence="10 11" key="1">
    <citation type="submission" date="2018-06" db="EMBL/GenBank/DDBJ databases">
        <authorList>
            <consortium name="Pathogen Informatics"/>
            <person name="Doyle S."/>
        </authorList>
    </citation>
    <scope>NUCLEOTIDE SEQUENCE [LARGE SCALE GENOMIC DNA]</scope>
    <source>
        <strain evidence="10 11">NCTC1934</strain>
    </source>
</reference>
<keyword evidence="4 7" id="KW-0812">Transmembrane</keyword>
<dbReference type="GO" id="GO:0035556">
    <property type="term" value="P:intracellular signal transduction"/>
    <property type="evidence" value="ECO:0007669"/>
    <property type="project" value="InterPro"/>
</dbReference>
<evidence type="ECO:0000313" key="10">
    <source>
        <dbReference type="EMBL" id="SUA77596.1"/>
    </source>
</evidence>
<keyword evidence="11" id="KW-1185">Reference proteome</keyword>
<dbReference type="SMART" id="SM00304">
    <property type="entry name" value="HAMP"/>
    <property type="match status" value="1"/>
</dbReference>
<dbReference type="GO" id="GO:0004016">
    <property type="term" value="F:adenylate cyclase activity"/>
    <property type="evidence" value="ECO:0007669"/>
    <property type="project" value="UniProtKB-EC"/>
</dbReference>
<feature type="transmembrane region" description="Helical" evidence="7">
    <location>
        <begin position="74"/>
        <end position="94"/>
    </location>
</feature>
<feature type="transmembrane region" description="Helical" evidence="7">
    <location>
        <begin position="37"/>
        <end position="62"/>
    </location>
</feature>
<evidence type="ECO:0000313" key="11">
    <source>
        <dbReference type="Proteomes" id="UP000255467"/>
    </source>
</evidence>
<accession>A0A378YK93</accession>
<organism evidence="10 11">
    <name type="scientific">Nocardia otitidiscaviarum</name>
    <dbReference type="NCBI Taxonomy" id="1823"/>
    <lineage>
        <taxon>Bacteria</taxon>
        <taxon>Bacillati</taxon>
        <taxon>Actinomycetota</taxon>
        <taxon>Actinomycetes</taxon>
        <taxon>Mycobacteriales</taxon>
        <taxon>Nocardiaceae</taxon>
        <taxon>Nocardia</taxon>
    </lineage>
</organism>
<dbReference type="GO" id="GO:0006171">
    <property type="term" value="P:cAMP biosynthetic process"/>
    <property type="evidence" value="ECO:0007669"/>
    <property type="project" value="TreeGrafter"/>
</dbReference>
<dbReference type="InterPro" id="IPR050697">
    <property type="entry name" value="Adenylyl/Guanylyl_Cyclase_3/4"/>
</dbReference>
<dbReference type="PANTHER" id="PTHR43081:SF17">
    <property type="entry name" value="BLL5647 PROTEIN"/>
    <property type="match status" value="1"/>
</dbReference>
<dbReference type="PANTHER" id="PTHR43081">
    <property type="entry name" value="ADENYLATE CYCLASE, TERMINAL-DIFFERENTIATION SPECIFIC-RELATED"/>
    <property type="match status" value="1"/>
</dbReference>
<dbReference type="Pfam" id="PF00672">
    <property type="entry name" value="HAMP"/>
    <property type="match status" value="1"/>
</dbReference>
<dbReference type="InterPro" id="IPR003660">
    <property type="entry name" value="HAMP_dom"/>
</dbReference>
<feature type="transmembrane region" description="Helical" evidence="7">
    <location>
        <begin position="249"/>
        <end position="269"/>
    </location>
</feature>
<dbReference type="CDD" id="cd07302">
    <property type="entry name" value="CHD"/>
    <property type="match status" value="1"/>
</dbReference>
<dbReference type="GO" id="GO:0005886">
    <property type="term" value="C:plasma membrane"/>
    <property type="evidence" value="ECO:0007669"/>
    <property type="project" value="UniProtKB-SubCell"/>
</dbReference>
<feature type="transmembrane region" description="Helical" evidence="7">
    <location>
        <begin position="133"/>
        <end position="150"/>
    </location>
</feature>
<dbReference type="InterPro" id="IPR001054">
    <property type="entry name" value="A/G_cyclase"/>
</dbReference>
<keyword evidence="6 7" id="KW-0472">Membrane</keyword>
<evidence type="ECO:0000256" key="6">
    <source>
        <dbReference type="ARBA" id="ARBA00023136"/>
    </source>
</evidence>
<gene>
    <name evidence="10" type="primary">cyaB_3</name>
    <name evidence="10" type="ORF">NCTC1934_03098</name>
</gene>
<dbReference type="PROSITE" id="PS50125">
    <property type="entry name" value="GUANYLATE_CYCLASE_2"/>
    <property type="match status" value="1"/>
</dbReference>
<sequence>MVDSDVTPRALGAAPFGSRLLGPADQGATSRRVRVQLLLTVPVLFANLTGVVVAALLIGLVLPGPSVFTQDLVLLNFVAVPVYVTFALAVGFVWGTLSGLRTLRWATDPERIPNEAERIASSKVPRRLVHQQALLWFGGMAVLTPLYGLVDPAFVPKIILGVGFSAVVVCANSYLITEFALRLVTARVLEAEPRRRQRGLGVFGRSLLVWVLGSGTPVALLMIVAVLALSGVNVSTERLAVCVLSLGGATLVFGLLLMTQTLAATVAPIRNVRTAMRRVEDGDLQVAVTVYDGTELGELQSGFNHMVAGLREREQIRDLFGRHVGRDVAAAALAGQPELGGEECEAAALFIDVIGSTAMTATRPPHEIVTILNEFFGIVVDEVERHGGLVNKFEGDAALAIFGTPAPLTDAAGAALASARAIRRRLSGAAIEFDAAIGVAAGRVVAGNVGAHRRYEFTVIGDPVNEAARLCELAKQDDGRVLASATAVSSAEPSERKHWDPGESVTLRGRVHETRLARPRT</sequence>
<name>A0A378YK93_9NOCA</name>
<dbReference type="AlphaFoldDB" id="A0A378YK93"/>
<evidence type="ECO:0000256" key="5">
    <source>
        <dbReference type="ARBA" id="ARBA00022989"/>
    </source>
</evidence>